<dbReference type="Pfam" id="PF06182">
    <property type="entry name" value="ABC2_membrane_6"/>
    <property type="match status" value="1"/>
</dbReference>
<feature type="transmembrane region" description="Helical" evidence="1">
    <location>
        <begin position="231"/>
        <end position="249"/>
    </location>
</feature>
<feature type="transmembrane region" description="Helical" evidence="1">
    <location>
        <begin position="144"/>
        <end position="165"/>
    </location>
</feature>
<evidence type="ECO:0000313" key="3">
    <source>
        <dbReference type="Proteomes" id="UP000824007"/>
    </source>
</evidence>
<dbReference type="Proteomes" id="UP000824007">
    <property type="component" value="Unassembled WGS sequence"/>
</dbReference>
<sequence length="266" mass="29893">MKKYFYQLILLLKMSFHYRFNTVVELLFSNADLLITVLFWMLIYKSAGTDRLQTYTAADMVIYYLANSVLRQFNLTGSSWEYVSSIKNGTLAAKLLKPCRIGGMIYVRNLALAVTGMLPAALFILAAGTIFSMQASWNFGLERIPGVIAMLLLSSVSSHLVWSLLGFLSFWTEEGSAVIWSFMVIFNFLSGMFLPLDFFPEGWLSALEILPTASWGYLPTKILLGQYSASAQWNLLLIHAVWCVILGILKEAVWRAGLKRYSSVGA</sequence>
<gene>
    <name evidence="2" type="ORF">H9831_03895</name>
</gene>
<feature type="transmembrane region" description="Helical" evidence="1">
    <location>
        <begin position="110"/>
        <end position="132"/>
    </location>
</feature>
<dbReference type="PANTHER" id="PTHR36832:SF1">
    <property type="entry name" value="SLR1174 PROTEIN"/>
    <property type="match status" value="1"/>
</dbReference>
<evidence type="ECO:0000256" key="1">
    <source>
        <dbReference type="SAM" id="Phobius"/>
    </source>
</evidence>
<feature type="transmembrane region" description="Helical" evidence="1">
    <location>
        <begin position="20"/>
        <end position="43"/>
    </location>
</feature>
<reference evidence="2" key="1">
    <citation type="journal article" date="2021" name="PeerJ">
        <title>Extensive microbial diversity within the chicken gut microbiome revealed by metagenomics and culture.</title>
        <authorList>
            <person name="Gilroy R."/>
            <person name="Ravi A."/>
            <person name="Getino M."/>
            <person name="Pursley I."/>
            <person name="Horton D.L."/>
            <person name="Alikhan N.F."/>
            <person name="Baker D."/>
            <person name="Gharbi K."/>
            <person name="Hall N."/>
            <person name="Watson M."/>
            <person name="Adriaenssens E.M."/>
            <person name="Foster-Nyarko E."/>
            <person name="Jarju S."/>
            <person name="Secka A."/>
            <person name="Antonio M."/>
            <person name="Oren A."/>
            <person name="Chaudhuri R.R."/>
            <person name="La Ragione R."/>
            <person name="Hildebrand F."/>
            <person name="Pallen M.J."/>
        </authorList>
    </citation>
    <scope>NUCLEOTIDE SEQUENCE</scope>
    <source>
        <strain evidence="2">ChiSxjej3B15-24422</strain>
    </source>
</reference>
<evidence type="ECO:0000313" key="2">
    <source>
        <dbReference type="EMBL" id="HIY59813.1"/>
    </source>
</evidence>
<dbReference type="PANTHER" id="PTHR36832">
    <property type="entry name" value="SLR1174 PROTEIN-RELATED"/>
    <property type="match status" value="1"/>
</dbReference>
<protein>
    <submittedName>
        <fullName evidence="2">ABC-2 family transporter protein</fullName>
    </submittedName>
</protein>
<name>A0A9D2C5X5_9FIRM</name>
<comment type="caution">
    <text evidence="2">The sequence shown here is derived from an EMBL/GenBank/DDBJ whole genome shotgun (WGS) entry which is preliminary data.</text>
</comment>
<feature type="transmembrane region" description="Helical" evidence="1">
    <location>
        <begin position="177"/>
        <end position="196"/>
    </location>
</feature>
<keyword evidence="1" id="KW-0812">Transmembrane</keyword>
<proteinExistence type="predicted"/>
<keyword evidence="1" id="KW-1133">Transmembrane helix</keyword>
<dbReference type="InterPro" id="IPR010390">
    <property type="entry name" value="ABC-2_transporter-like"/>
</dbReference>
<organism evidence="2 3">
    <name type="scientific">Candidatus Eisenbergiella pullistercoris</name>
    <dbReference type="NCBI Taxonomy" id="2838555"/>
    <lineage>
        <taxon>Bacteria</taxon>
        <taxon>Bacillati</taxon>
        <taxon>Bacillota</taxon>
        <taxon>Clostridia</taxon>
        <taxon>Lachnospirales</taxon>
        <taxon>Lachnospiraceae</taxon>
        <taxon>Eisenbergiella</taxon>
    </lineage>
</organism>
<dbReference type="AlphaFoldDB" id="A0A9D2C5X5"/>
<keyword evidence="1" id="KW-0472">Membrane</keyword>
<accession>A0A9D2C5X5</accession>
<reference evidence="2" key="2">
    <citation type="submission" date="2021-04" db="EMBL/GenBank/DDBJ databases">
        <authorList>
            <person name="Gilroy R."/>
        </authorList>
    </citation>
    <scope>NUCLEOTIDE SEQUENCE</scope>
    <source>
        <strain evidence="2">ChiSxjej3B15-24422</strain>
    </source>
</reference>
<dbReference type="EMBL" id="DXDD01000048">
    <property type="protein sequence ID" value="HIY59813.1"/>
    <property type="molecule type" value="Genomic_DNA"/>
</dbReference>